<evidence type="ECO:0000256" key="4">
    <source>
        <dbReference type="PIRNR" id="PIRNR016020"/>
    </source>
</evidence>
<dbReference type="EC" id="5.1.3.15" evidence="4"/>
<evidence type="ECO:0000256" key="2">
    <source>
        <dbReference type="ARBA" id="ARBA00005866"/>
    </source>
</evidence>
<dbReference type="GO" id="GO:0005737">
    <property type="term" value="C:cytoplasm"/>
    <property type="evidence" value="ECO:0007669"/>
    <property type="project" value="TreeGrafter"/>
</dbReference>
<accession>A0A328YLY5</accession>
<dbReference type="RefSeq" id="WP_111881850.1">
    <property type="nucleotide sequence ID" value="NZ_CBCSGC010000073.1"/>
</dbReference>
<evidence type="ECO:0000313" key="7">
    <source>
        <dbReference type="Proteomes" id="UP000248856"/>
    </source>
</evidence>
<evidence type="ECO:0000256" key="1">
    <source>
        <dbReference type="ARBA" id="ARBA00001096"/>
    </source>
</evidence>
<dbReference type="GO" id="GO:0030246">
    <property type="term" value="F:carbohydrate binding"/>
    <property type="evidence" value="ECO:0007669"/>
    <property type="project" value="UniProtKB-UniRule"/>
</dbReference>
<dbReference type="PIRSF" id="PIRSF016020">
    <property type="entry name" value="PHexose_mutarotase"/>
    <property type="match status" value="1"/>
</dbReference>
<reference evidence="6 7" key="1">
    <citation type="submission" date="2018-06" db="EMBL/GenBank/DDBJ databases">
        <title>Genomic Encyclopedia of Archaeal and Bacterial Type Strains, Phase II (KMG-II): from individual species to whole genera.</title>
        <authorList>
            <person name="Goeker M."/>
        </authorList>
    </citation>
    <scope>NUCLEOTIDE SEQUENCE [LARGE SCALE GENOMIC DNA]</scope>
    <source>
        <strain evidence="6 7">CFPB 3232</strain>
    </source>
</reference>
<evidence type="ECO:0000256" key="3">
    <source>
        <dbReference type="ARBA" id="ARBA00023235"/>
    </source>
</evidence>
<dbReference type="AlphaFoldDB" id="A0A328YLY5"/>
<organism evidence="6 7">
    <name type="scientific">Paracidovorax anthurii</name>
    <dbReference type="NCBI Taxonomy" id="78229"/>
    <lineage>
        <taxon>Bacteria</taxon>
        <taxon>Pseudomonadati</taxon>
        <taxon>Pseudomonadota</taxon>
        <taxon>Betaproteobacteria</taxon>
        <taxon>Burkholderiales</taxon>
        <taxon>Comamonadaceae</taxon>
        <taxon>Paracidovorax</taxon>
    </lineage>
</organism>
<dbReference type="PANTHER" id="PTHR11122">
    <property type="entry name" value="APOSPORY-ASSOCIATED PROTEIN C-RELATED"/>
    <property type="match status" value="1"/>
</dbReference>
<feature type="active site" evidence="5">
    <location>
        <position position="262"/>
    </location>
</feature>
<dbReference type="Proteomes" id="UP000248856">
    <property type="component" value="Unassembled WGS sequence"/>
</dbReference>
<sequence>MTAHATAASAVLPTTFMDLPAVRLHSPAAGSATIALQGAQVLSWTTADGVERLYLSPRSALDGQSAIRGGVPVCCPQFNQRGALPKHGFMRNLPWNLVAESSSGHVTQATLSLADSAGTRAIWPHGFEARLEVSLSPDALRIALSLRNRGDAPWAFTGALHTYLRVADIAQARLEGLEGRARWDAVADRHGTQDGPVRFAGEYDSVFAAPEGPLRLESGQGVLSIAQSPSWTENVVWNPGADRCATLADMPADGYRHMLCVEAACVHAPVEIAPGAGWSGWQHLRVLR</sequence>
<dbReference type="InterPro" id="IPR025532">
    <property type="entry name" value="G6P_1-epimerase"/>
</dbReference>
<dbReference type="CDD" id="cd09020">
    <property type="entry name" value="D-hex-6-P-epi_like"/>
    <property type="match status" value="1"/>
</dbReference>
<dbReference type="InterPro" id="IPR011013">
    <property type="entry name" value="Gal_mutarotase_sf_dom"/>
</dbReference>
<comment type="catalytic activity">
    <reaction evidence="1">
        <text>alpha-D-glucose 6-phosphate = beta-D-glucose 6-phosphate</text>
        <dbReference type="Rhea" id="RHEA:16249"/>
        <dbReference type="ChEBI" id="CHEBI:58225"/>
        <dbReference type="ChEBI" id="CHEBI:58247"/>
        <dbReference type="EC" id="5.1.3.15"/>
    </reaction>
</comment>
<dbReference type="Pfam" id="PF01263">
    <property type="entry name" value="Aldose_epim"/>
    <property type="match status" value="1"/>
</dbReference>
<gene>
    <name evidence="6" type="ORF">AX018_106513</name>
</gene>
<feature type="active site" evidence="5">
    <location>
        <position position="161"/>
    </location>
</feature>
<dbReference type="GO" id="GO:0047938">
    <property type="term" value="F:glucose-6-phosphate 1-epimerase activity"/>
    <property type="evidence" value="ECO:0007669"/>
    <property type="project" value="UniProtKB-UniRule"/>
</dbReference>
<dbReference type="PANTHER" id="PTHR11122:SF13">
    <property type="entry name" value="GLUCOSE-6-PHOSPHATE 1-EPIMERASE"/>
    <property type="match status" value="1"/>
</dbReference>
<protein>
    <recommendedName>
        <fullName evidence="4">Putative glucose-6-phosphate 1-epimerase</fullName>
        <ecNumber evidence="4">5.1.3.15</ecNumber>
    </recommendedName>
</protein>
<dbReference type="GO" id="GO:0005975">
    <property type="term" value="P:carbohydrate metabolic process"/>
    <property type="evidence" value="ECO:0007669"/>
    <property type="project" value="InterPro"/>
</dbReference>
<name>A0A328YLY5_9BURK</name>
<comment type="caution">
    <text evidence="6">The sequence shown here is derived from an EMBL/GenBank/DDBJ whole genome shotgun (WGS) entry which is preliminary data.</text>
</comment>
<keyword evidence="7" id="KW-1185">Reference proteome</keyword>
<keyword evidence="3 4" id="KW-0413">Isomerase</keyword>
<evidence type="ECO:0000256" key="5">
    <source>
        <dbReference type="PIRSR" id="PIRSR016020-1"/>
    </source>
</evidence>
<dbReference type="SUPFAM" id="SSF74650">
    <property type="entry name" value="Galactose mutarotase-like"/>
    <property type="match status" value="1"/>
</dbReference>
<dbReference type="InterPro" id="IPR014718">
    <property type="entry name" value="GH-type_carb-bd"/>
</dbReference>
<evidence type="ECO:0000313" key="6">
    <source>
        <dbReference type="EMBL" id="RAR74354.1"/>
    </source>
</evidence>
<dbReference type="EMBL" id="QLTA01000065">
    <property type="protein sequence ID" value="RAR74354.1"/>
    <property type="molecule type" value="Genomic_DNA"/>
</dbReference>
<dbReference type="Gene3D" id="2.70.98.10">
    <property type="match status" value="1"/>
</dbReference>
<dbReference type="InterPro" id="IPR008183">
    <property type="entry name" value="Aldose_1/G6P_1-epimerase"/>
</dbReference>
<proteinExistence type="inferred from homology"/>
<dbReference type="OrthoDB" id="9790727at2"/>
<comment type="similarity">
    <text evidence="2 4">Belongs to the glucose-6-phosphate 1-epimerase family.</text>
</comment>